<reference evidence="2 3" key="1">
    <citation type="submission" date="2016-07" db="EMBL/GenBank/DDBJ databases">
        <title>Genomic analysis of zinc-resistant bacterium Mucilaginibacter pedocola TBZ30.</title>
        <authorList>
            <person name="Huang J."/>
            <person name="Tang J."/>
        </authorList>
    </citation>
    <scope>NUCLEOTIDE SEQUENCE [LARGE SCALE GENOMIC DNA]</scope>
    <source>
        <strain evidence="2 3">TBZ30</strain>
    </source>
</reference>
<dbReference type="OrthoDB" id="798863at2"/>
<dbReference type="Proteomes" id="UP000189739">
    <property type="component" value="Unassembled WGS sequence"/>
</dbReference>
<protein>
    <submittedName>
        <fullName evidence="2">Uncharacterized protein</fullName>
    </submittedName>
</protein>
<organism evidence="2 3">
    <name type="scientific">Mucilaginibacter pedocola</name>
    <dbReference type="NCBI Taxonomy" id="1792845"/>
    <lineage>
        <taxon>Bacteria</taxon>
        <taxon>Pseudomonadati</taxon>
        <taxon>Bacteroidota</taxon>
        <taxon>Sphingobacteriia</taxon>
        <taxon>Sphingobacteriales</taxon>
        <taxon>Sphingobacteriaceae</taxon>
        <taxon>Mucilaginibacter</taxon>
    </lineage>
</organism>
<accession>A0A1S9P6B8</accession>
<proteinExistence type="predicted"/>
<keyword evidence="1" id="KW-0472">Membrane</keyword>
<evidence type="ECO:0000313" key="3">
    <source>
        <dbReference type="Proteomes" id="UP000189739"/>
    </source>
</evidence>
<keyword evidence="1" id="KW-1133">Transmembrane helix</keyword>
<keyword evidence="3" id="KW-1185">Reference proteome</keyword>
<evidence type="ECO:0000313" key="2">
    <source>
        <dbReference type="EMBL" id="OOQ56494.1"/>
    </source>
</evidence>
<keyword evidence="1" id="KW-0812">Transmembrane</keyword>
<comment type="caution">
    <text evidence="2">The sequence shown here is derived from an EMBL/GenBank/DDBJ whole genome shotgun (WGS) entry which is preliminary data.</text>
</comment>
<feature type="transmembrane region" description="Helical" evidence="1">
    <location>
        <begin position="21"/>
        <end position="39"/>
    </location>
</feature>
<dbReference type="EMBL" id="MBTF01000039">
    <property type="protein sequence ID" value="OOQ56494.1"/>
    <property type="molecule type" value="Genomic_DNA"/>
</dbReference>
<name>A0A1S9P6B8_9SPHI</name>
<dbReference type="RefSeq" id="WP_078351452.1">
    <property type="nucleotide sequence ID" value="NZ_MBTF01000039.1"/>
</dbReference>
<sequence>MNLIIAYIFYRIGRKRVIGGFDSFVWGLIIWPIGIFFVLNSRRLDDKAADAYMIEQFGPKQEMH</sequence>
<evidence type="ECO:0000256" key="1">
    <source>
        <dbReference type="SAM" id="Phobius"/>
    </source>
</evidence>
<dbReference type="AlphaFoldDB" id="A0A1S9P6B8"/>
<gene>
    <name evidence="2" type="ORF">BC343_18795</name>
</gene>